<evidence type="ECO:0000313" key="3">
    <source>
        <dbReference type="EMBL" id="GBN61117.1"/>
    </source>
</evidence>
<dbReference type="EMBL" id="BGPR01013549">
    <property type="protein sequence ID" value="GBN61117.1"/>
    <property type="molecule type" value="Genomic_DNA"/>
</dbReference>
<comment type="caution">
    <text evidence="3">The sequence shown here is derived from an EMBL/GenBank/DDBJ whole genome shotgun (WGS) entry which is preliminary data.</text>
</comment>
<evidence type="ECO:0000256" key="1">
    <source>
        <dbReference type="SAM" id="Coils"/>
    </source>
</evidence>
<proteinExistence type="predicted"/>
<evidence type="ECO:0000313" key="4">
    <source>
        <dbReference type="Proteomes" id="UP000499080"/>
    </source>
</evidence>
<keyword evidence="1" id="KW-0175">Coiled coil</keyword>
<feature type="coiled-coil region" evidence="1">
    <location>
        <begin position="79"/>
        <end position="110"/>
    </location>
</feature>
<name>A0A4Y2QEK2_ARAVE</name>
<reference evidence="3 4" key="1">
    <citation type="journal article" date="2019" name="Sci. Rep.">
        <title>Orb-weaving spider Araneus ventricosus genome elucidates the spidroin gene catalogue.</title>
        <authorList>
            <person name="Kono N."/>
            <person name="Nakamura H."/>
            <person name="Ohtoshi R."/>
            <person name="Moran D.A.P."/>
            <person name="Shinohara A."/>
            <person name="Yoshida Y."/>
            <person name="Fujiwara M."/>
            <person name="Mori M."/>
            <person name="Tomita M."/>
            <person name="Arakawa K."/>
        </authorList>
    </citation>
    <scope>NUCLEOTIDE SEQUENCE [LARGE SCALE GENOMIC DNA]</scope>
</reference>
<gene>
    <name evidence="3" type="ORF">AVEN_16896_1</name>
</gene>
<feature type="compositionally biased region" description="Low complexity" evidence="2">
    <location>
        <begin position="29"/>
        <end position="47"/>
    </location>
</feature>
<sequence length="151" mass="16723">MTSSSGKKIEDLFEAPIIQDPRYKDIESNNESTGESAASSSASEGPSVPGIIEELVSCETPVNCNEVDIVNRPQECSEAQHLLSILKNLEELYEEQLAKVQKLLKESQNSLFSTCDTDVGGCNVTQHKISTIDHPLINQYSRFASFKERRS</sequence>
<protein>
    <submittedName>
        <fullName evidence="3">Uncharacterized protein</fullName>
    </submittedName>
</protein>
<dbReference type="AlphaFoldDB" id="A0A4Y2QEK2"/>
<evidence type="ECO:0000256" key="2">
    <source>
        <dbReference type="SAM" id="MobiDB-lite"/>
    </source>
</evidence>
<dbReference type="Proteomes" id="UP000499080">
    <property type="component" value="Unassembled WGS sequence"/>
</dbReference>
<feature type="region of interest" description="Disordered" evidence="2">
    <location>
        <begin position="1"/>
        <end position="50"/>
    </location>
</feature>
<organism evidence="3 4">
    <name type="scientific">Araneus ventricosus</name>
    <name type="common">Orbweaver spider</name>
    <name type="synonym">Epeira ventricosa</name>
    <dbReference type="NCBI Taxonomy" id="182803"/>
    <lineage>
        <taxon>Eukaryota</taxon>
        <taxon>Metazoa</taxon>
        <taxon>Ecdysozoa</taxon>
        <taxon>Arthropoda</taxon>
        <taxon>Chelicerata</taxon>
        <taxon>Arachnida</taxon>
        <taxon>Araneae</taxon>
        <taxon>Araneomorphae</taxon>
        <taxon>Entelegynae</taxon>
        <taxon>Araneoidea</taxon>
        <taxon>Araneidae</taxon>
        <taxon>Araneus</taxon>
    </lineage>
</organism>
<accession>A0A4Y2QEK2</accession>
<keyword evidence="4" id="KW-1185">Reference proteome</keyword>